<comment type="caution">
    <text evidence="2">The sequence shown here is derived from an EMBL/GenBank/DDBJ whole genome shotgun (WGS) entry which is preliminary data.</text>
</comment>
<keyword evidence="3" id="KW-1185">Reference proteome</keyword>
<dbReference type="PROSITE" id="PS50181">
    <property type="entry name" value="FBOX"/>
    <property type="match status" value="1"/>
</dbReference>
<reference evidence="2 3" key="1">
    <citation type="journal article" date="2018" name="BMC Genomics">
        <title>The genome of Naegleria lovaniensis, the basis for a comparative approach to unravel pathogenicity factors of the human pathogenic amoeba N. fowleri.</title>
        <authorList>
            <person name="Liechti N."/>
            <person name="Schurch N."/>
            <person name="Bruggmann R."/>
            <person name="Wittwer M."/>
        </authorList>
    </citation>
    <scope>NUCLEOTIDE SEQUENCE [LARGE SCALE GENOMIC DNA]</scope>
    <source>
        <strain evidence="2 3">ATCC 30569</strain>
    </source>
</reference>
<protein>
    <recommendedName>
        <fullName evidence="1">F-box domain-containing protein</fullName>
    </recommendedName>
</protein>
<sequence length="350" mass="41487">MSFSSSSFLKRKRELLDFEKNKMSWNDNDKDPSVEHVEMYSLPDELIETILFFVNPEEMVVLKPVLISKQWKSIFESEHFEKMYIYNVFEMNDEKKEDLDRILENVQACPRLLDMNFPSTFKEIFRKLLKCVAKYPLDYHTTMLKLLNKYKEKNDYKLLSKIIQCTRAEQDLKTKKLAPFTIKLNSETHPRVKCLNYHSKRLFVTRSETNEVQVQAYFHATTNFECTAFLDNGYPLDLEIFYEDCRREGAFKLAINSVPLFNFIWTEDSDDFNIRQDKVTLLKDNILDFKLEEPIDFEEDLDEIVLFNTLLFVWIKNGLVDPSLIIPDSIFDLPTLYAVTAARNFRQALK</sequence>
<dbReference type="Proteomes" id="UP000816034">
    <property type="component" value="Unassembled WGS sequence"/>
</dbReference>
<dbReference type="GeneID" id="68101944"/>
<dbReference type="RefSeq" id="XP_044554807.1">
    <property type="nucleotide sequence ID" value="XM_044699683.1"/>
</dbReference>
<dbReference type="InterPro" id="IPR001810">
    <property type="entry name" value="F-box_dom"/>
</dbReference>
<gene>
    <name evidence="2" type="ORF">C9374_009490</name>
</gene>
<feature type="domain" description="F-box" evidence="1">
    <location>
        <begin position="36"/>
        <end position="83"/>
    </location>
</feature>
<dbReference type="EMBL" id="PYSW02000003">
    <property type="protein sequence ID" value="KAG2392913.1"/>
    <property type="molecule type" value="Genomic_DNA"/>
</dbReference>
<dbReference type="SUPFAM" id="SSF81383">
    <property type="entry name" value="F-box domain"/>
    <property type="match status" value="1"/>
</dbReference>
<name>A0AA88GXM9_NAELO</name>
<dbReference type="AlphaFoldDB" id="A0AA88GXM9"/>
<proteinExistence type="predicted"/>
<accession>A0AA88GXM9</accession>
<evidence type="ECO:0000259" key="1">
    <source>
        <dbReference type="PROSITE" id="PS50181"/>
    </source>
</evidence>
<evidence type="ECO:0000313" key="3">
    <source>
        <dbReference type="Proteomes" id="UP000816034"/>
    </source>
</evidence>
<dbReference type="InterPro" id="IPR036047">
    <property type="entry name" value="F-box-like_dom_sf"/>
</dbReference>
<organism evidence="2 3">
    <name type="scientific">Naegleria lovaniensis</name>
    <name type="common">Amoeba</name>
    <dbReference type="NCBI Taxonomy" id="51637"/>
    <lineage>
        <taxon>Eukaryota</taxon>
        <taxon>Discoba</taxon>
        <taxon>Heterolobosea</taxon>
        <taxon>Tetramitia</taxon>
        <taxon>Eutetramitia</taxon>
        <taxon>Vahlkampfiidae</taxon>
        <taxon>Naegleria</taxon>
    </lineage>
</organism>
<evidence type="ECO:0000313" key="2">
    <source>
        <dbReference type="EMBL" id="KAG2392913.1"/>
    </source>
</evidence>